<dbReference type="AlphaFoldDB" id="A0AAN9QPT2"/>
<evidence type="ECO:0000313" key="3">
    <source>
        <dbReference type="EMBL" id="KAK7338988.1"/>
    </source>
</evidence>
<feature type="compositionally biased region" description="Basic residues" evidence="1">
    <location>
        <begin position="18"/>
        <end position="28"/>
    </location>
</feature>
<evidence type="ECO:0000256" key="2">
    <source>
        <dbReference type="SAM" id="Phobius"/>
    </source>
</evidence>
<name>A0AAN9QPT2_CANGL</name>
<feature type="region of interest" description="Disordered" evidence="1">
    <location>
        <begin position="1"/>
        <end position="47"/>
    </location>
</feature>
<evidence type="ECO:0000256" key="1">
    <source>
        <dbReference type="SAM" id="MobiDB-lite"/>
    </source>
</evidence>
<comment type="caution">
    <text evidence="3">The sequence shown here is derived from an EMBL/GenBank/DDBJ whole genome shotgun (WGS) entry which is preliminary data.</text>
</comment>
<gene>
    <name evidence="3" type="ORF">VNO77_19624</name>
</gene>
<accession>A0AAN9QPT2</accession>
<protein>
    <submittedName>
        <fullName evidence="3">Uncharacterized protein</fullName>
    </submittedName>
</protein>
<proteinExistence type="predicted"/>
<keyword evidence="2" id="KW-1133">Transmembrane helix</keyword>
<feature type="compositionally biased region" description="Basic and acidic residues" evidence="1">
    <location>
        <begin position="29"/>
        <end position="40"/>
    </location>
</feature>
<keyword evidence="2" id="KW-0472">Membrane</keyword>
<reference evidence="3 4" key="1">
    <citation type="submission" date="2024-01" db="EMBL/GenBank/DDBJ databases">
        <title>The genomes of 5 underutilized Papilionoideae crops provide insights into root nodulation and disease resistanc.</title>
        <authorList>
            <person name="Jiang F."/>
        </authorList>
    </citation>
    <scope>NUCLEOTIDE SEQUENCE [LARGE SCALE GENOMIC DNA]</scope>
    <source>
        <strain evidence="3">LVBAO_FW01</strain>
        <tissue evidence="3">Leaves</tissue>
    </source>
</reference>
<dbReference type="Proteomes" id="UP001367508">
    <property type="component" value="Unassembled WGS sequence"/>
</dbReference>
<keyword evidence="4" id="KW-1185">Reference proteome</keyword>
<evidence type="ECO:0000313" key="4">
    <source>
        <dbReference type="Proteomes" id="UP001367508"/>
    </source>
</evidence>
<feature type="compositionally biased region" description="Basic and acidic residues" evidence="1">
    <location>
        <begin position="1"/>
        <end position="17"/>
    </location>
</feature>
<feature type="transmembrane region" description="Helical" evidence="2">
    <location>
        <begin position="146"/>
        <end position="164"/>
    </location>
</feature>
<keyword evidence="2" id="KW-0812">Transmembrane</keyword>
<sequence>MEKKTKGEIAEVAEKGQGKKRKKTKKQKDRMEREERQRETRHNRKIKTRRKRSWAILGVVSCQRWGNLCGEVATPSLANREKEESDPTIEASRNRGRVWKWSLELSTSQAHESPKPSIDASFPTAVFAYLNIVYHRRDWGGRHNRVGFVLGVAITGAVTLVLYLKGEFTGRESRRIG</sequence>
<organism evidence="3 4">
    <name type="scientific">Canavalia gladiata</name>
    <name type="common">Sword bean</name>
    <name type="synonym">Dolichos gladiatus</name>
    <dbReference type="NCBI Taxonomy" id="3824"/>
    <lineage>
        <taxon>Eukaryota</taxon>
        <taxon>Viridiplantae</taxon>
        <taxon>Streptophyta</taxon>
        <taxon>Embryophyta</taxon>
        <taxon>Tracheophyta</taxon>
        <taxon>Spermatophyta</taxon>
        <taxon>Magnoliopsida</taxon>
        <taxon>eudicotyledons</taxon>
        <taxon>Gunneridae</taxon>
        <taxon>Pentapetalae</taxon>
        <taxon>rosids</taxon>
        <taxon>fabids</taxon>
        <taxon>Fabales</taxon>
        <taxon>Fabaceae</taxon>
        <taxon>Papilionoideae</taxon>
        <taxon>50 kb inversion clade</taxon>
        <taxon>NPAAA clade</taxon>
        <taxon>indigoferoid/millettioid clade</taxon>
        <taxon>Phaseoleae</taxon>
        <taxon>Canavalia</taxon>
    </lineage>
</organism>
<dbReference type="EMBL" id="JAYMYQ010000004">
    <property type="protein sequence ID" value="KAK7338988.1"/>
    <property type="molecule type" value="Genomic_DNA"/>
</dbReference>